<dbReference type="InterPro" id="IPR050346">
    <property type="entry name" value="FMO-like"/>
</dbReference>
<keyword evidence="11" id="KW-1185">Reference proteome</keyword>
<dbReference type="SUPFAM" id="SSF51905">
    <property type="entry name" value="FAD/NAD(P)-binding domain"/>
    <property type="match status" value="1"/>
</dbReference>
<keyword evidence="4 8" id="KW-0274">FAD</keyword>
<dbReference type="AlphaFoldDB" id="A0AAV7T8A4"/>
<evidence type="ECO:0000256" key="8">
    <source>
        <dbReference type="RuleBase" id="RU361177"/>
    </source>
</evidence>
<organism evidence="10 11">
    <name type="scientific">Pleurodeles waltl</name>
    <name type="common">Iberian ribbed newt</name>
    <dbReference type="NCBI Taxonomy" id="8319"/>
    <lineage>
        <taxon>Eukaryota</taxon>
        <taxon>Metazoa</taxon>
        <taxon>Chordata</taxon>
        <taxon>Craniata</taxon>
        <taxon>Vertebrata</taxon>
        <taxon>Euteleostomi</taxon>
        <taxon>Amphibia</taxon>
        <taxon>Batrachia</taxon>
        <taxon>Caudata</taxon>
        <taxon>Salamandroidea</taxon>
        <taxon>Salamandridae</taxon>
        <taxon>Pleurodelinae</taxon>
        <taxon>Pleurodeles</taxon>
    </lineage>
</organism>
<dbReference type="Gene3D" id="3.50.50.60">
    <property type="entry name" value="FAD/NAD(P)-binding domain"/>
    <property type="match status" value="3"/>
</dbReference>
<evidence type="ECO:0000256" key="5">
    <source>
        <dbReference type="ARBA" id="ARBA00022857"/>
    </source>
</evidence>
<evidence type="ECO:0000256" key="6">
    <source>
        <dbReference type="ARBA" id="ARBA00023002"/>
    </source>
</evidence>
<keyword evidence="5" id="KW-0521">NADP</keyword>
<name>A0AAV7T8A4_PLEWA</name>
<dbReference type="PANTHER" id="PTHR23023">
    <property type="entry name" value="DIMETHYLANILINE MONOOXYGENASE"/>
    <property type="match status" value="1"/>
</dbReference>
<gene>
    <name evidence="10" type="ORF">NDU88_003983</name>
</gene>
<dbReference type="Pfam" id="PF00743">
    <property type="entry name" value="FMO-like"/>
    <property type="match status" value="1"/>
</dbReference>
<dbReference type="GO" id="GO:0004499">
    <property type="term" value="F:N,N-dimethylaniline monooxygenase activity"/>
    <property type="evidence" value="ECO:0007669"/>
    <property type="project" value="InterPro"/>
</dbReference>
<keyword evidence="9" id="KW-1133">Transmembrane helix</keyword>
<dbReference type="PRINTS" id="PR00370">
    <property type="entry name" value="FMOXYGENASE"/>
</dbReference>
<feature type="transmembrane region" description="Helical" evidence="9">
    <location>
        <begin position="408"/>
        <end position="431"/>
    </location>
</feature>
<dbReference type="Proteomes" id="UP001066276">
    <property type="component" value="Chromosome 4_1"/>
</dbReference>
<dbReference type="FunFam" id="3.50.50.60:FF:000065">
    <property type="entry name" value="Dimethylaniline monooxygenase [N-oxide-forming]"/>
    <property type="match status" value="1"/>
</dbReference>
<dbReference type="GO" id="GO:0050661">
    <property type="term" value="F:NADP binding"/>
    <property type="evidence" value="ECO:0007669"/>
    <property type="project" value="InterPro"/>
</dbReference>
<dbReference type="EMBL" id="JANPWB010000007">
    <property type="protein sequence ID" value="KAJ1172133.1"/>
    <property type="molecule type" value="Genomic_DNA"/>
</dbReference>
<comment type="caution">
    <text evidence="10">The sequence shown here is derived from an EMBL/GenBank/DDBJ whole genome shotgun (WGS) entry which is preliminary data.</text>
</comment>
<evidence type="ECO:0000256" key="1">
    <source>
        <dbReference type="ARBA" id="ARBA00001974"/>
    </source>
</evidence>
<dbReference type="GO" id="GO:0050660">
    <property type="term" value="F:flavin adenine dinucleotide binding"/>
    <property type="evidence" value="ECO:0007669"/>
    <property type="project" value="InterPro"/>
</dbReference>
<accession>A0AAV7T8A4</accession>
<dbReference type="EC" id="1.-.-.-" evidence="8"/>
<dbReference type="PIRSF" id="PIRSF000332">
    <property type="entry name" value="FMO"/>
    <property type="match status" value="1"/>
</dbReference>
<evidence type="ECO:0000256" key="2">
    <source>
        <dbReference type="ARBA" id="ARBA00009183"/>
    </source>
</evidence>
<sequence length="432" mass="49313">MVKSVVVIGAGCTGLGAVKCCLEEGLEPTCFEKSDDIGGIWKYKEEVEEGRSSIYKSLVANSSKEMMCYSDFLVPDDFPNYLHNSKVLEYYKLYAVHFGLIKHIKLKVFLSSKRGAWVFSRIVNGGYPFDMWFLTRFKTWIRLLLPNPVVWWLMVRHLNQHFDHSNYGLQRDRYSWKEPLINEDLPHCIICGSVVVKPSVVKFTDSSVIFDDGTSEDIEVIIFATGFDFTFPFLDESVMKPSNSKVLLYKHVFPPDLEKPTLAFIGIIQPIGAVIIASEMQARWATSVFKGLNELPSLEKQGEEIAERTKLVKKRFGRLQGNTLQIELIEYVDAIASEIGVKPNFFRIFLTDPRLAMEVVFRTCTSSQYRLIGPGKWDGARNAILTKKDRVLKPMKTRVVKNKFRKSLLSTMLGLLCLFALFASVLMRVYFG</sequence>
<evidence type="ECO:0000256" key="3">
    <source>
        <dbReference type="ARBA" id="ARBA00022630"/>
    </source>
</evidence>
<proteinExistence type="inferred from homology"/>
<protein>
    <recommendedName>
        <fullName evidence="8">Flavin-containing monooxygenase</fullName>
        <ecNumber evidence="8">1.-.-.-</ecNumber>
    </recommendedName>
</protein>
<evidence type="ECO:0000313" key="11">
    <source>
        <dbReference type="Proteomes" id="UP001066276"/>
    </source>
</evidence>
<comment type="similarity">
    <text evidence="2 8">Belongs to the FMO family.</text>
</comment>
<dbReference type="FunFam" id="3.50.50.60:FF:000023">
    <property type="entry name" value="Dimethylaniline monooxygenase [N-oxide-forming]"/>
    <property type="match status" value="1"/>
</dbReference>
<keyword evidence="7 8" id="KW-0503">Monooxygenase</keyword>
<evidence type="ECO:0000256" key="9">
    <source>
        <dbReference type="SAM" id="Phobius"/>
    </source>
</evidence>
<keyword evidence="6 8" id="KW-0560">Oxidoreductase</keyword>
<evidence type="ECO:0000313" key="10">
    <source>
        <dbReference type="EMBL" id="KAJ1172133.1"/>
    </source>
</evidence>
<comment type="cofactor">
    <cofactor evidence="1 8">
        <name>FAD</name>
        <dbReference type="ChEBI" id="CHEBI:57692"/>
    </cofactor>
</comment>
<keyword evidence="9" id="KW-0812">Transmembrane</keyword>
<dbReference type="InterPro" id="IPR036188">
    <property type="entry name" value="FAD/NAD-bd_sf"/>
</dbReference>
<dbReference type="InterPro" id="IPR020946">
    <property type="entry name" value="Flavin_mOase-like"/>
</dbReference>
<evidence type="ECO:0000256" key="4">
    <source>
        <dbReference type="ARBA" id="ARBA00022827"/>
    </source>
</evidence>
<keyword evidence="9" id="KW-0472">Membrane</keyword>
<dbReference type="InterPro" id="IPR000960">
    <property type="entry name" value="Flavin_mOase"/>
</dbReference>
<reference evidence="10" key="1">
    <citation type="journal article" date="2022" name="bioRxiv">
        <title>Sequencing and chromosome-scale assembly of the giantPleurodeles waltlgenome.</title>
        <authorList>
            <person name="Brown T."/>
            <person name="Elewa A."/>
            <person name="Iarovenko S."/>
            <person name="Subramanian E."/>
            <person name="Araus A.J."/>
            <person name="Petzold A."/>
            <person name="Susuki M."/>
            <person name="Suzuki K.-i.T."/>
            <person name="Hayashi T."/>
            <person name="Toyoda A."/>
            <person name="Oliveira C."/>
            <person name="Osipova E."/>
            <person name="Leigh N.D."/>
            <person name="Simon A."/>
            <person name="Yun M.H."/>
        </authorList>
    </citation>
    <scope>NUCLEOTIDE SEQUENCE</scope>
    <source>
        <strain evidence="10">20211129_DDA</strain>
        <tissue evidence="10">Liver</tissue>
    </source>
</reference>
<keyword evidence="3 8" id="KW-0285">Flavoprotein</keyword>
<evidence type="ECO:0000256" key="7">
    <source>
        <dbReference type="ARBA" id="ARBA00023033"/>
    </source>
</evidence>